<feature type="transmembrane region" description="Helical" evidence="12">
    <location>
        <begin position="224"/>
        <end position="242"/>
    </location>
</feature>
<keyword evidence="3" id="KW-0813">Transport</keyword>
<evidence type="ECO:0000256" key="1">
    <source>
        <dbReference type="ARBA" id="ARBA00004429"/>
    </source>
</evidence>
<keyword evidence="10 12" id="KW-1133">Transmembrane helix</keyword>
<name>A0A3B1BSP2_9ZZZZ</name>
<dbReference type="InterPro" id="IPR011850">
    <property type="entry name" value="T2SS_GspF"/>
</dbReference>
<evidence type="ECO:0000256" key="10">
    <source>
        <dbReference type="ARBA" id="ARBA00022989"/>
    </source>
</evidence>
<dbReference type="GO" id="GO:0015628">
    <property type="term" value="P:protein secretion by the type II secretion system"/>
    <property type="evidence" value="ECO:0007669"/>
    <property type="project" value="InterPro"/>
</dbReference>
<dbReference type="PROSITE" id="PS00874">
    <property type="entry name" value="T2SP_F"/>
    <property type="match status" value="1"/>
</dbReference>
<keyword evidence="8" id="KW-0106">Calcium</keyword>
<keyword evidence="9" id="KW-0653">Protein transport</keyword>
<evidence type="ECO:0000256" key="4">
    <source>
        <dbReference type="ARBA" id="ARBA00022475"/>
    </source>
</evidence>
<dbReference type="NCBIfam" id="TIGR02120">
    <property type="entry name" value="GspF"/>
    <property type="match status" value="1"/>
</dbReference>
<organism evidence="14">
    <name type="scientific">hydrothermal vent metagenome</name>
    <dbReference type="NCBI Taxonomy" id="652676"/>
    <lineage>
        <taxon>unclassified sequences</taxon>
        <taxon>metagenomes</taxon>
        <taxon>ecological metagenomes</taxon>
    </lineage>
</organism>
<keyword evidence="6 12" id="KW-0812">Transmembrane</keyword>
<dbReference type="InterPro" id="IPR001992">
    <property type="entry name" value="T2SS_GspF/T4SS_PilC_CS"/>
</dbReference>
<comment type="subcellular location">
    <subcellularLocation>
        <location evidence="1">Cell inner membrane</location>
        <topology evidence="1">Multi-pass membrane protein</topology>
    </subcellularLocation>
</comment>
<evidence type="ECO:0000256" key="11">
    <source>
        <dbReference type="ARBA" id="ARBA00023136"/>
    </source>
</evidence>
<evidence type="ECO:0000256" key="9">
    <source>
        <dbReference type="ARBA" id="ARBA00022927"/>
    </source>
</evidence>
<evidence type="ECO:0000256" key="12">
    <source>
        <dbReference type="SAM" id="Phobius"/>
    </source>
</evidence>
<dbReference type="InterPro" id="IPR003004">
    <property type="entry name" value="GspF/PilC"/>
</dbReference>
<evidence type="ECO:0000256" key="7">
    <source>
        <dbReference type="ARBA" id="ARBA00022723"/>
    </source>
</evidence>
<dbReference type="Pfam" id="PF00482">
    <property type="entry name" value="T2SSF"/>
    <property type="match status" value="2"/>
</dbReference>
<feature type="domain" description="Type II secretion system protein GspF" evidence="13">
    <location>
        <begin position="71"/>
        <end position="193"/>
    </location>
</feature>
<protein>
    <submittedName>
        <fullName evidence="14">General secretion pathway protein F</fullName>
    </submittedName>
</protein>
<keyword evidence="11 12" id="KW-0472">Membrane</keyword>
<sequence length="404" mass="44674">MGAYEYTALNAKGAEKKGIMEGDSSRQIRQQLREQNLIPLKVEEVAKQTRQHKGKNKLGGGVSIMALALMTRQLATLSRTGTPLADALATVGRQTDKPRMKSLLMALRAQVLEGHTLADAFASFPNVFDNLYVATVRAGEHSGHLDLILERLAEYTENRQQMRQKVQMALLYPVILTVMAILVVGALLAFVVPQVVQVFENTGQALPWLTRALIASSDFLRANFPYLIAFIAFLIYLFRWMMKKEAFRLRMHRLVLHIPVVGTLVQGMNTARMARTLSILSASSVPLLEALHISAQVLTNIPMRQSVEQATIRVREGTSLAQALEQSGYFPPLLIQLISGGEASGELEKMLEHAAISQERELHSIIATLFGLLEPLIIVAMGGVVLIIVLAILLPIFEMNQLVH</sequence>
<feature type="domain" description="Type II secretion system protein GspF" evidence="13">
    <location>
        <begin position="274"/>
        <end position="395"/>
    </location>
</feature>
<dbReference type="PRINTS" id="PR00812">
    <property type="entry name" value="BCTERIALGSPF"/>
</dbReference>
<dbReference type="PANTHER" id="PTHR30012">
    <property type="entry name" value="GENERAL SECRETION PATHWAY PROTEIN"/>
    <property type="match status" value="1"/>
</dbReference>
<evidence type="ECO:0000313" key="14">
    <source>
        <dbReference type="EMBL" id="VAX14508.1"/>
    </source>
</evidence>
<evidence type="ECO:0000256" key="6">
    <source>
        <dbReference type="ARBA" id="ARBA00022692"/>
    </source>
</evidence>
<dbReference type="Gene3D" id="1.20.81.30">
    <property type="entry name" value="Type II secretion system (T2SS), domain F"/>
    <property type="match status" value="2"/>
</dbReference>
<reference evidence="14" key="1">
    <citation type="submission" date="2018-06" db="EMBL/GenBank/DDBJ databases">
        <authorList>
            <person name="Zhirakovskaya E."/>
        </authorList>
    </citation>
    <scope>NUCLEOTIDE SEQUENCE</scope>
</reference>
<feature type="transmembrane region" description="Helical" evidence="12">
    <location>
        <begin position="169"/>
        <end position="192"/>
    </location>
</feature>
<evidence type="ECO:0000259" key="13">
    <source>
        <dbReference type="Pfam" id="PF00482"/>
    </source>
</evidence>
<keyword evidence="5" id="KW-0997">Cell inner membrane</keyword>
<dbReference type="InterPro" id="IPR042094">
    <property type="entry name" value="T2SS_GspF_sf"/>
</dbReference>
<evidence type="ECO:0000256" key="8">
    <source>
        <dbReference type="ARBA" id="ARBA00022837"/>
    </source>
</evidence>
<keyword evidence="7" id="KW-0479">Metal-binding</keyword>
<feature type="transmembrane region" description="Helical" evidence="12">
    <location>
        <begin position="376"/>
        <end position="397"/>
    </location>
</feature>
<dbReference type="EMBL" id="UOFZ01000176">
    <property type="protein sequence ID" value="VAX14508.1"/>
    <property type="molecule type" value="Genomic_DNA"/>
</dbReference>
<evidence type="ECO:0000256" key="2">
    <source>
        <dbReference type="ARBA" id="ARBA00005745"/>
    </source>
</evidence>
<evidence type="ECO:0000256" key="3">
    <source>
        <dbReference type="ARBA" id="ARBA00022448"/>
    </source>
</evidence>
<dbReference type="PANTHER" id="PTHR30012:SF0">
    <property type="entry name" value="TYPE II SECRETION SYSTEM PROTEIN F-RELATED"/>
    <property type="match status" value="1"/>
</dbReference>
<comment type="similarity">
    <text evidence="2">Belongs to the GSP F family.</text>
</comment>
<dbReference type="InterPro" id="IPR018076">
    <property type="entry name" value="T2SS_GspF_dom"/>
</dbReference>
<proteinExistence type="inferred from homology"/>
<dbReference type="GO" id="GO:0015627">
    <property type="term" value="C:type II protein secretion system complex"/>
    <property type="evidence" value="ECO:0007669"/>
    <property type="project" value="InterPro"/>
</dbReference>
<gene>
    <name evidence="14" type="ORF">MNBD_GAMMA24-886</name>
</gene>
<keyword evidence="4" id="KW-1003">Cell membrane</keyword>
<dbReference type="FunFam" id="1.20.81.30:FF:000001">
    <property type="entry name" value="Type II secretion system protein F"/>
    <property type="match status" value="2"/>
</dbReference>
<dbReference type="AlphaFoldDB" id="A0A3B1BSP2"/>
<evidence type="ECO:0000256" key="5">
    <source>
        <dbReference type="ARBA" id="ARBA00022519"/>
    </source>
</evidence>
<dbReference type="GO" id="GO:0046872">
    <property type="term" value="F:metal ion binding"/>
    <property type="evidence" value="ECO:0007669"/>
    <property type="project" value="UniProtKB-KW"/>
</dbReference>
<dbReference type="GO" id="GO:0005886">
    <property type="term" value="C:plasma membrane"/>
    <property type="evidence" value="ECO:0007669"/>
    <property type="project" value="UniProtKB-SubCell"/>
</dbReference>
<accession>A0A3B1BSP2</accession>